<dbReference type="CDD" id="cd01115">
    <property type="entry name" value="SLC13_permease"/>
    <property type="match status" value="1"/>
</dbReference>
<evidence type="ECO:0000256" key="7">
    <source>
        <dbReference type="SAM" id="MobiDB-lite"/>
    </source>
</evidence>
<dbReference type="Pfam" id="PF00939">
    <property type="entry name" value="Na_sulph_symp"/>
    <property type="match status" value="1"/>
</dbReference>
<proteinExistence type="inferred from homology"/>
<feature type="transmembrane region" description="Helical" evidence="8">
    <location>
        <begin position="39"/>
        <end position="58"/>
    </location>
</feature>
<evidence type="ECO:0000256" key="4">
    <source>
        <dbReference type="ARBA" id="ARBA00022692"/>
    </source>
</evidence>
<dbReference type="AlphaFoldDB" id="A0A6A5FVB8"/>
<dbReference type="Proteomes" id="UP000483820">
    <property type="component" value="Chromosome X"/>
</dbReference>
<name>A0A6A5FVB8_CAERE</name>
<feature type="region of interest" description="Disordered" evidence="7">
    <location>
        <begin position="555"/>
        <end position="657"/>
    </location>
</feature>
<evidence type="ECO:0000256" key="8">
    <source>
        <dbReference type="SAM" id="Phobius"/>
    </source>
</evidence>
<dbReference type="PROSITE" id="PS01271">
    <property type="entry name" value="NA_SULFATE"/>
    <property type="match status" value="1"/>
</dbReference>
<dbReference type="RefSeq" id="XP_053578698.1">
    <property type="nucleotide sequence ID" value="XM_053735132.1"/>
</dbReference>
<keyword evidence="6 8" id="KW-0472">Membrane</keyword>
<dbReference type="PANTHER" id="PTHR10283:SF85">
    <property type="entry name" value="SODIUM-DEPENDENT HIGH-AFFINITY DICARBOXYLATE TRANSPORTER 3"/>
    <property type="match status" value="1"/>
</dbReference>
<comment type="caution">
    <text evidence="9">The sequence shown here is derived from an EMBL/GenBank/DDBJ whole genome shotgun (WGS) entry which is preliminary data.</text>
</comment>
<comment type="similarity">
    <text evidence="2">Belongs to the SLC13A/DASS transporter (TC 2.A.47) family. NADC subfamily.</text>
</comment>
<feature type="transmembrane region" description="Helical" evidence="8">
    <location>
        <begin position="390"/>
        <end position="408"/>
    </location>
</feature>
<feature type="transmembrane region" description="Helical" evidence="8">
    <location>
        <begin position="306"/>
        <end position="324"/>
    </location>
</feature>
<feature type="transmembrane region" description="Helical" evidence="8">
    <location>
        <begin position="472"/>
        <end position="491"/>
    </location>
</feature>
<dbReference type="GO" id="GO:0015141">
    <property type="term" value="F:succinate transmembrane transporter activity"/>
    <property type="evidence" value="ECO:0007669"/>
    <property type="project" value="TreeGrafter"/>
</dbReference>
<dbReference type="PANTHER" id="PTHR10283">
    <property type="entry name" value="SOLUTE CARRIER FAMILY 13 MEMBER"/>
    <property type="match status" value="1"/>
</dbReference>
<evidence type="ECO:0000256" key="6">
    <source>
        <dbReference type="ARBA" id="ARBA00023136"/>
    </source>
</evidence>
<keyword evidence="5 8" id="KW-1133">Transmembrane helix</keyword>
<dbReference type="InterPro" id="IPR031312">
    <property type="entry name" value="Na/sul_symport_CS"/>
</dbReference>
<comment type="subcellular location">
    <subcellularLocation>
        <location evidence="1">Membrane</location>
        <topology evidence="1">Multi-pass membrane protein</topology>
    </subcellularLocation>
</comment>
<dbReference type="KEGG" id="crq:GCK72_022922"/>
<sequence length="657" mass="71196">MMTAASSTNESSSSTSFVQHFYSKEVSNKGRLLCLFQRLRNVLIIVLTPIICGLMLNWEGPEWKCAFCVCIISIYWMSEVMPLAITAMLPVVLYPSVGVIDVNTTAKEYMNDTNFLFIGGLIMAAAVDKCDLHERVALSVLRCVGSEPKWIMLGFMTVTALLSSFISNTATTAIMVPIVQSVVQQLLSSSQHHPKNGKRGRLGCQKMATGLVLSISFAANIGGTGTATGTPSNLVMLGQLTALFPKVDGSLNYVTWIFFAFPLMLLCLGVAWATLVWFFLRDSPVEDEAVTEMLKTRYDELPRMTYAEKSVSVCFCLLLSLWIFRDPGIIPGFGVYFNKGAYTDATSAMIVAFLLFILPSEKPDLATYYKKEDLEKKGCLMDWKTMQATFPWSVVLLLGGGFALAAGVKESGLSLLIGNSLSSIGHLPLWILQFLTMFIAMIITNICSNTVTASIFVPIVATLAQKAGHHPFTLMLPTTLACSFAFIFPVGTPPNAIVFGSGMVKVSDMAFVGGIISMELLVLTIVYMNSIAYLVLPLLEFPSWAALQEHKAIPEHQHNRVPSSAKITTPRIPGQAGAPGKSAADVESQPTPGAHGPGRPQGPPEPSGTPRALERPWFPKSRKSKRRSGAPGQAEINGDPGPLGQTEQSGGSGERRI</sequence>
<reference evidence="9 10" key="1">
    <citation type="submission" date="2019-12" db="EMBL/GenBank/DDBJ databases">
        <title>Chromosome-level assembly of the Caenorhabditis remanei genome.</title>
        <authorList>
            <person name="Teterina A.A."/>
            <person name="Willis J.H."/>
            <person name="Phillips P.C."/>
        </authorList>
    </citation>
    <scope>NUCLEOTIDE SEQUENCE [LARGE SCALE GENOMIC DNA]</scope>
    <source>
        <strain evidence="9 10">PX506</strain>
        <tissue evidence="9">Whole organism</tissue>
    </source>
</reference>
<dbReference type="GO" id="GO:0005886">
    <property type="term" value="C:plasma membrane"/>
    <property type="evidence" value="ECO:0007669"/>
    <property type="project" value="TreeGrafter"/>
</dbReference>
<evidence type="ECO:0000256" key="2">
    <source>
        <dbReference type="ARBA" id="ARBA00006772"/>
    </source>
</evidence>
<feature type="transmembrane region" description="Helical" evidence="8">
    <location>
        <begin position="511"/>
        <end position="536"/>
    </location>
</feature>
<protein>
    <submittedName>
        <fullName evidence="9">Uncharacterized protein</fullName>
    </submittedName>
</protein>
<feature type="transmembrane region" description="Helical" evidence="8">
    <location>
        <begin position="253"/>
        <end position="280"/>
    </location>
</feature>
<evidence type="ECO:0000256" key="3">
    <source>
        <dbReference type="ARBA" id="ARBA00022448"/>
    </source>
</evidence>
<keyword evidence="4 8" id="KW-0812">Transmembrane</keyword>
<evidence type="ECO:0000256" key="1">
    <source>
        <dbReference type="ARBA" id="ARBA00004141"/>
    </source>
</evidence>
<dbReference type="GeneID" id="9798375"/>
<evidence type="ECO:0000313" key="10">
    <source>
        <dbReference type="Proteomes" id="UP000483820"/>
    </source>
</evidence>
<keyword evidence="3" id="KW-0813">Transport</keyword>
<accession>A0A6A5FVB8</accession>
<dbReference type="InterPro" id="IPR001898">
    <property type="entry name" value="SLC13A/DASS"/>
</dbReference>
<gene>
    <name evidence="9" type="ORF">GCK72_022922</name>
</gene>
<evidence type="ECO:0000313" key="9">
    <source>
        <dbReference type="EMBL" id="KAF1746466.1"/>
    </source>
</evidence>
<dbReference type="CTD" id="9798375"/>
<feature type="transmembrane region" description="Helical" evidence="8">
    <location>
        <begin position="65"/>
        <end position="93"/>
    </location>
</feature>
<feature type="transmembrane region" description="Helical" evidence="8">
    <location>
        <begin position="336"/>
        <end position="358"/>
    </location>
</feature>
<feature type="transmembrane region" description="Helical" evidence="8">
    <location>
        <begin position="428"/>
        <end position="460"/>
    </location>
</feature>
<organism evidence="9 10">
    <name type="scientific">Caenorhabditis remanei</name>
    <name type="common">Caenorhabditis vulgaris</name>
    <dbReference type="NCBI Taxonomy" id="31234"/>
    <lineage>
        <taxon>Eukaryota</taxon>
        <taxon>Metazoa</taxon>
        <taxon>Ecdysozoa</taxon>
        <taxon>Nematoda</taxon>
        <taxon>Chromadorea</taxon>
        <taxon>Rhabditida</taxon>
        <taxon>Rhabditina</taxon>
        <taxon>Rhabditomorpha</taxon>
        <taxon>Rhabditoidea</taxon>
        <taxon>Rhabditidae</taxon>
        <taxon>Peloderinae</taxon>
        <taxon>Caenorhabditis</taxon>
    </lineage>
</organism>
<dbReference type="EMBL" id="WUAV01000006">
    <property type="protein sequence ID" value="KAF1746466.1"/>
    <property type="molecule type" value="Genomic_DNA"/>
</dbReference>
<dbReference type="GO" id="GO:0015137">
    <property type="term" value="F:citrate transmembrane transporter activity"/>
    <property type="evidence" value="ECO:0007669"/>
    <property type="project" value="TreeGrafter"/>
</dbReference>
<evidence type="ECO:0000256" key="5">
    <source>
        <dbReference type="ARBA" id="ARBA00022989"/>
    </source>
</evidence>